<gene>
    <name evidence="1" type="ORF">F4556_006413</name>
</gene>
<comment type="caution">
    <text evidence="1">The sequence shown here is derived from an EMBL/GenBank/DDBJ whole genome shotgun (WGS) entry which is preliminary data.</text>
</comment>
<dbReference type="EMBL" id="JACHJR010000001">
    <property type="protein sequence ID" value="MBB4950878.1"/>
    <property type="molecule type" value="Genomic_DNA"/>
</dbReference>
<evidence type="ECO:0000313" key="2">
    <source>
        <dbReference type="Proteomes" id="UP000573327"/>
    </source>
</evidence>
<reference evidence="1 2" key="1">
    <citation type="submission" date="2020-08" db="EMBL/GenBank/DDBJ databases">
        <title>Sequencing the genomes of 1000 actinobacteria strains.</title>
        <authorList>
            <person name="Klenk H.-P."/>
        </authorList>
    </citation>
    <scope>NUCLEOTIDE SEQUENCE [LARGE SCALE GENOMIC DNA]</scope>
    <source>
        <strain evidence="1 2">DSM 44786</strain>
    </source>
</reference>
<keyword evidence="2" id="KW-1185">Reference proteome</keyword>
<accession>A0A7W7WL41</accession>
<evidence type="ECO:0000313" key="1">
    <source>
        <dbReference type="EMBL" id="MBB4950878.1"/>
    </source>
</evidence>
<proteinExistence type="predicted"/>
<sequence length="100" mass="10524">MKWRRDSGQPEPATPPTVVTVHNTVSGGTFAGGFIQGAGATERLRLDLDGQVALDRLSPAEQYEAWAAVLQQAVALAATYGTAADLAAWAAEQGYSIHRA</sequence>
<dbReference type="Proteomes" id="UP000573327">
    <property type="component" value="Unassembled WGS sequence"/>
</dbReference>
<organism evidence="1 2">
    <name type="scientific">Kitasatospora gansuensis</name>
    <dbReference type="NCBI Taxonomy" id="258050"/>
    <lineage>
        <taxon>Bacteria</taxon>
        <taxon>Bacillati</taxon>
        <taxon>Actinomycetota</taxon>
        <taxon>Actinomycetes</taxon>
        <taxon>Kitasatosporales</taxon>
        <taxon>Streptomycetaceae</taxon>
        <taxon>Kitasatospora</taxon>
    </lineage>
</organism>
<dbReference type="AlphaFoldDB" id="A0A7W7WL41"/>
<dbReference type="RefSeq" id="WP_184922464.1">
    <property type="nucleotide sequence ID" value="NZ_JACHJR010000001.1"/>
</dbReference>
<protein>
    <submittedName>
        <fullName evidence="1">Uncharacterized protein</fullName>
    </submittedName>
</protein>
<name>A0A7W7WL41_9ACTN</name>